<keyword evidence="6" id="KW-1185">Reference proteome</keyword>
<dbReference type="PANTHER" id="PTHR30085">
    <property type="entry name" value="AMINO ACID ABC TRANSPORTER PERMEASE"/>
    <property type="match status" value="1"/>
</dbReference>
<dbReference type="SUPFAM" id="SSF53850">
    <property type="entry name" value="Periplasmic binding protein-like II"/>
    <property type="match status" value="1"/>
</dbReference>
<evidence type="ECO:0000313" key="6">
    <source>
        <dbReference type="Proteomes" id="UP000001422"/>
    </source>
</evidence>
<dbReference type="CDD" id="cd13692">
    <property type="entry name" value="PBP2_BztA"/>
    <property type="match status" value="1"/>
</dbReference>
<reference evidence="5 6" key="1">
    <citation type="journal article" date="2003" name="Nature">
        <title>The genome of a motile marine Synechococcus.</title>
        <authorList>
            <person name="Palenik B."/>
            <person name="Brahamsha B."/>
            <person name="Larimer F."/>
            <person name="Land M."/>
            <person name="Hauser L."/>
            <person name="Chain P."/>
            <person name="Lamerdin J."/>
            <person name="Regala W."/>
            <person name="Allen E.A."/>
            <person name="McCarren J."/>
            <person name="Paulsen I."/>
            <person name="Dufresne A."/>
            <person name="Partensky F."/>
            <person name="Webb E."/>
            <person name="Waterbury J."/>
        </authorList>
    </citation>
    <scope>NUCLEOTIDE SEQUENCE [LARGE SCALE GENOMIC DNA]</scope>
    <source>
        <strain evidence="5 6">WH8102</strain>
    </source>
</reference>
<dbReference type="PROSITE" id="PS51257">
    <property type="entry name" value="PROKAR_LIPOPROTEIN"/>
    <property type="match status" value="1"/>
</dbReference>
<keyword evidence="2" id="KW-0813">Transport</keyword>
<protein>
    <submittedName>
        <fullName evidence="5">ABC transporter, substrate binding protein for amino acids</fullName>
    </submittedName>
</protein>
<evidence type="ECO:0000256" key="2">
    <source>
        <dbReference type="ARBA" id="ARBA00022448"/>
    </source>
</evidence>
<feature type="domain" description="Solute-binding protein family 3/N-terminal" evidence="4">
    <location>
        <begin position="42"/>
        <end position="273"/>
    </location>
</feature>
<evidence type="ECO:0000256" key="1">
    <source>
        <dbReference type="ARBA" id="ARBA00010333"/>
    </source>
</evidence>
<dbReference type="HOGENOM" id="CLU_019602_3_2_3"/>
<dbReference type="AlphaFoldDB" id="Q7U7Y8"/>
<sequence>MIRSSRRILIGAITVVAGLLGGCASLDEAGRSRLDLVKQRDELLCGVSGKIPGFSFLTPKGTYTGLDVDICRAMAAAFLGDADKVQYRPLTAPERFTALRSGEIDLLSRNTTHTLSRDAEGGNGLGFAPVVFHDGQGLIVPVNSGVTSLADLSGQAICVGSGTTTEQNLNDAFASKGIPYTPIKYQDLNQVVGGYLQGRCQAMTSDRSQLAAARSGFIEPEGHVILEDRLSKEPLAPAVVGGDQRLVDAMTWVVYALIEAEERGITQANLDRQLRAAEADPSQAAMRRFLGVDGGLGRKLGLPDDFVVQAIRATGNYGEIYDRHLGPESPVAIPRGANRLAEDGGLMIAPPFT</sequence>
<gene>
    <name evidence="5" type="ordered locus">SYNW0840</name>
</gene>
<dbReference type="STRING" id="84588.SYNW0840"/>
<dbReference type="RefSeq" id="WP_011127705.1">
    <property type="nucleotide sequence ID" value="NC_005070.1"/>
</dbReference>
<accession>Q7U7Y8</accession>
<dbReference type="InterPro" id="IPR051455">
    <property type="entry name" value="Bact_solute-bind_prot3"/>
</dbReference>
<evidence type="ECO:0000256" key="3">
    <source>
        <dbReference type="ARBA" id="ARBA00022729"/>
    </source>
</evidence>
<name>Q7U7Y8_PARMW</name>
<dbReference type="EMBL" id="BX569691">
    <property type="protein sequence ID" value="CAE07355.1"/>
    <property type="molecule type" value="Genomic_DNA"/>
</dbReference>
<keyword evidence="3" id="KW-0732">Signal</keyword>
<dbReference type="Pfam" id="PF00497">
    <property type="entry name" value="SBP_bac_3"/>
    <property type="match status" value="1"/>
</dbReference>
<evidence type="ECO:0000313" key="5">
    <source>
        <dbReference type="EMBL" id="CAE07355.1"/>
    </source>
</evidence>
<dbReference type="PANTHER" id="PTHR30085:SF7">
    <property type="entry name" value="AMINO-ACID ABC TRANSPORTER-BINDING PROTEIN YHDW-RELATED"/>
    <property type="match status" value="1"/>
</dbReference>
<dbReference type="Proteomes" id="UP000001422">
    <property type="component" value="Chromosome"/>
</dbReference>
<dbReference type="KEGG" id="syw:SYNW0840"/>
<proteinExistence type="inferred from homology"/>
<evidence type="ECO:0000259" key="4">
    <source>
        <dbReference type="SMART" id="SM00062"/>
    </source>
</evidence>
<comment type="similarity">
    <text evidence="1">Belongs to the bacterial solute-binding protein 3 family.</text>
</comment>
<organism evidence="5 6">
    <name type="scientific">Parasynechococcus marenigrum (strain WH8102)</name>
    <dbReference type="NCBI Taxonomy" id="84588"/>
    <lineage>
        <taxon>Bacteria</taxon>
        <taxon>Bacillati</taxon>
        <taxon>Cyanobacteriota</taxon>
        <taxon>Cyanophyceae</taxon>
        <taxon>Synechococcales</taxon>
        <taxon>Prochlorococcaceae</taxon>
        <taxon>Parasynechococcus</taxon>
        <taxon>Parasynechococcus marenigrum</taxon>
    </lineage>
</organism>
<dbReference type="InterPro" id="IPR001638">
    <property type="entry name" value="Solute-binding_3/MltF_N"/>
</dbReference>
<dbReference type="SMART" id="SM00062">
    <property type="entry name" value="PBPb"/>
    <property type="match status" value="1"/>
</dbReference>
<dbReference type="Gene3D" id="3.40.190.10">
    <property type="entry name" value="Periplasmic binding protein-like II"/>
    <property type="match status" value="2"/>
</dbReference>
<dbReference type="GO" id="GO:0006865">
    <property type="term" value="P:amino acid transport"/>
    <property type="evidence" value="ECO:0007669"/>
    <property type="project" value="TreeGrafter"/>
</dbReference>
<dbReference type="eggNOG" id="COG0834">
    <property type="taxonomic scope" value="Bacteria"/>
</dbReference>